<dbReference type="AlphaFoldDB" id="A0A7K2INU5"/>
<accession>A0A7K2INU5</accession>
<dbReference type="PANTHER" id="PTHR43441">
    <property type="entry name" value="RIBOSOMAL-PROTEIN-SERINE ACETYLTRANSFERASE"/>
    <property type="match status" value="1"/>
</dbReference>
<dbReference type="InterPro" id="IPR051908">
    <property type="entry name" value="Ribosomal_N-acetyltransferase"/>
</dbReference>
<organism evidence="3 4">
    <name type="scientific">Nocardiopsis alba</name>
    <dbReference type="NCBI Taxonomy" id="53437"/>
    <lineage>
        <taxon>Bacteria</taxon>
        <taxon>Bacillati</taxon>
        <taxon>Actinomycetota</taxon>
        <taxon>Actinomycetes</taxon>
        <taxon>Streptosporangiales</taxon>
        <taxon>Nocardiopsidaceae</taxon>
        <taxon>Nocardiopsis</taxon>
    </lineage>
</organism>
<sequence length="195" mass="21387">MTSARSTPIMPAVILETERLRLRSALESDIDDVYASCTDPGLQRWIPIPAPGEPYTRESAEHFCLTLAPSIRTSGDGQHWAILERESGRFIGSMSLLRTEWPAMVTEIGYWISPWGRGRGYATEATVAVSRWALGQGFQRIEIKAATGNTASRRVAEAAGFVAEGVERNAMPLHEGRADLAVYSLVPSDVRPEAD</sequence>
<evidence type="ECO:0000313" key="2">
    <source>
        <dbReference type="EMBL" id="MFB8768443.1"/>
    </source>
</evidence>
<dbReference type="CDD" id="cd04301">
    <property type="entry name" value="NAT_SF"/>
    <property type="match status" value="1"/>
</dbReference>
<dbReference type="Gene3D" id="3.40.630.30">
    <property type="match status" value="1"/>
</dbReference>
<comment type="caution">
    <text evidence="3">The sequence shown here is derived from an EMBL/GenBank/DDBJ whole genome shotgun (WGS) entry which is preliminary data.</text>
</comment>
<proteinExistence type="predicted"/>
<reference evidence="3 4" key="1">
    <citation type="journal article" date="2019" name="Nat. Commun.">
        <title>The antimicrobial potential of Streptomyces from insect microbiomes.</title>
        <authorList>
            <person name="Chevrette M.G."/>
            <person name="Carlson C.M."/>
            <person name="Ortega H.E."/>
            <person name="Thomas C."/>
            <person name="Ananiev G.E."/>
            <person name="Barns K.J."/>
            <person name="Book A.J."/>
            <person name="Cagnazzo J."/>
            <person name="Carlos C."/>
            <person name="Flanigan W."/>
            <person name="Grubbs K.J."/>
            <person name="Horn H.A."/>
            <person name="Hoffmann F.M."/>
            <person name="Klassen J.L."/>
            <person name="Knack J.J."/>
            <person name="Lewin G.R."/>
            <person name="McDonald B.R."/>
            <person name="Muller L."/>
            <person name="Melo W.G.P."/>
            <person name="Pinto-Tomas A.A."/>
            <person name="Schmitz A."/>
            <person name="Wendt-Pienkowski E."/>
            <person name="Wildman S."/>
            <person name="Zhao M."/>
            <person name="Zhang F."/>
            <person name="Bugni T.S."/>
            <person name="Andes D.R."/>
            <person name="Pupo M.T."/>
            <person name="Currie C.R."/>
        </authorList>
    </citation>
    <scope>NUCLEOTIDE SEQUENCE [LARGE SCALE GENOMIC DNA]</scope>
    <source>
        <strain evidence="3 4">SID5840</strain>
    </source>
</reference>
<keyword evidence="5" id="KW-1185">Reference proteome</keyword>
<dbReference type="InterPro" id="IPR000182">
    <property type="entry name" value="GNAT_dom"/>
</dbReference>
<gene>
    <name evidence="3" type="ORF">GTW20_04990</name>
    <name evidence="2" type="ORF">VSQ78_12080</name>
</gene>
<dbReference type="EMBL" id="JAYMRS010000003">
    <property type="protein sequence ID" value="MFB8768443.1"/>
    <property type="molecule type" value="Genomic_DNA"/>
</dbReference>
<evidence type="ECO:0000313" key="4">
    <source>
        <dbReference type="Proteomes" id="UP000467124"/>
    </source>
</evidence>
<dbReference type="GO" id="GO:0008999">
    <property type="term" value="F:protein-N-terminal-alanine acetyltransferase activity"/>
    <property type="evidence" value="ECO:0007669"/>
    <property type="project" value="TreeGrafter"/>
</dbReference>
<dbReference type="Proteomes" id="UP001585053">
    <property type="component" value="Unassembled WGS sequence"/>
</dbReference>
<dbReference type="SUPFAM" id="SSF55729">
    <property type="entry name" value="Acyl-CoA N-acyltransferases (Nat)"/>
    <property type="match status" value="1"/>
</dbReference>
<dbReference type="GO" id="GO:1990189">
    <property type="term" value="F:protein N-terminal-serine acetyltransferase activity"/>
    <property type="evidence" value="ECO:0007669"/>
    <property type="project" value="TreeGrafter"/>
</dbReference>
<dbReference type="PROSITE" id="PS51186">
    <property type="entry name" value="GNAT"/>
    <property type="match status" value="1"/>
</dbReference>
<dbReference type="PANTHER" id="PTHR43441:SF10">
    <property type="entry name" value="ACETYLTRANSFERASE"/>
    <property type="match status" value="1"/>
</dbReference>
<dbReference type="Proteomes" id="UP000467124">
    <property type="component" value="Unassembled WGS sequence"/>
</dbReference>
<dbReference type="EMBL" id="WWHY01000001">
    <property type="protein sequence ID" value="MYR31640.1"/>
    <property type="molecule type" value="Genomic_DNA"/>
</dbReference>
<protein>
    <submittedName>
        <fullName evidence="3">GNAT family N-acetyltransferase</fullName>
    </submittedName>
</protein>
<feature type="domain" description="N-acetyltransferase" evidence="1">
    <location>
        <begin position="20"/>
        <end position="189"/>
    </location>
</feature>
<dbReference type="RefSeq" id="WP_014911715.1">
    <property type="nucleotide sequence ID" value="NZ_JAYMRS010000003.1"/>
</dbReference>
<dbReference type="Pfam" id="PF13302">
    <property type="entry name" value="Acetyltransf_3"/>
    <property type="match status" value="1"/>
</dbReference>
<name>A0A7K2INU5_9ACTN</name>
<dbReference type="OMA" id="DCWVGSL"/>
<evidence type="ECO:0000313" key="3">
    <source>
        <dbReference type="EMBL" id="MYR31640.1"/>
    </source>
</evidence>
<evidence type="ECO:0000313" key="5">
    <source>
        <dbReference type="Proteomes" id="UP001585053"/>
    </source>
</evidence>
<reference evidence="2 5" key="2">
    <citation type="submission" date="2024-01" db="EMBL/GenBank/DDBJ databases">
        <title>Genome mining of biosynthetic gene clusters to explore secondary metabolites of Streptomyces sp.</title>
        <authorList>
            <person name="Baig A."/>
            <person name="Ajitkumar Shintre N."/>
            <person name="Kumar H."/>
            <person name="Anbarasu A."/>
            <person name="Ramaiah S."/>
        </authorList>
    </citation>
    <scope>NUCLEOTIDE SEQUENCE [LARGE SCALE GENOMIC DNA]</scope>
    <source>
        <strain evidence="2 5">A01</strain>
    </source>
</reference>
<evidence type="ECO:0000259" key="1">
    <source>
        <dbReference type="PROSITE" id="PS51186"/>
    </source>
</evidence>
<keyword evidence="3" id="KW-0808">Transferase</keyword>
<dbReference type="InterPro" id="IPR016181">
    <property type="entry name" value="Acyl_CoA_acyltransferase"/>
</dbReference>
<dbReference type="GO" id="GO:0005737">
    <property type="term" value="C:cytoplasm"/>
    <property type="evidence" value="ECO:0007669"/>
    <property type="project" value="TreeGrafter"/>
</dbReference>